<dbReference type="SUPFAM" id="SSF52113">
    <property type="entry name" value="BRCT domain"/>
    <property type="match status" value="1"/>
</dbReference>
<name>A0A383DP20_9ZZZZ</name>
<organism evidence="2">
    <name type="scientific">marine metagenome</name>
    <dbReference type="NCBI Taxonomy" id="408172"/>
    <lineage>
        <taxon>unclassified sequences</taxon>
        <taxon>metagenomes</taxon>
        <taxon>ecological metagenomes</taxon>
    </lineage>
</organism>
<protein>
    <recommendedName>
        <fullName evidence="1">BRCT domain-containing protein</fullName>
    </recommendedName>
</protein>
<evidence type="ECO:0000259" key="1">
    <source>
        <dbReference type="PROSITE" id="PS50172"/>
    </source>
</evidence>
<dbReference type="CDD" id="cd17748">
    <property type="entry name" value="BRCT_DNA_ligase_like"/>
    <property type="match status" value="1"/>
</dbReference>
<dbReference type="EMBL" id="UINC01218978">
    <property type="protein sequence ID" value="SVE46241.1"/>
    <property type="molecule type" value="Genomic_DNA"/>
</dbReference>
<dbReference type="InterPro" id="IPR001357">
    <property type="entry name" value="BRCT_dom"/>
</dbReference>
<evidence type="ECO:0000313" key="2">
    <source>
        <dbReference type="EMBL" id="SVE46241.1"/>
    </source>
</evidence>
<proteinExistence type="predicted"/>
<dbReference type="Gene3D" id="3.40.50.10190">
    <property type="entry name" value="BRCT domain"/>
    <property type="match status" value="1"/>
</dbReference>
<dbReference type="InterPro" id="IPR036420">
    <property type="entry name" value="BRCT_dom_sf"/>
</dbReference>
<dbReference type="SMART" id="SM00292">
    <property type="entry name" value="BRCT"/>
    <property type="match status" value="1"/>
</dbReference>
<gene>
    <name evidence="2" type="ORF">METZ01_LOCUS499095</name>
</gene>
<dbReference type="AlphaFoldDB" id="A0A383DP20"/>
<sequence length="80" mass="8753">MNTKESLQGKAIVISGVFEKYSRKELKAIIGEGGGKASSSISKNTSFILAGDKMGPNKKLKAEELNIEMIGEEEFIKKYI</sequence>
<dbReference type="PROSITE" id="PS50172">
    <property type="entry name" value="BRCT"/>
    <property type="match status" value="1"/>
</dbReference>
<dbReference type="Pfam" id="PF00533">
    <property type="entry name" value="BRCT"/>
    <property type="match status" value="1"/>
</dbReference>
<accession>A0A383DP20</accession>
<reference evidence="2" key="1">
    <citation type="submission" date="2018-05" db="EMBL/GenBank/DDBJ databases">
        <authorList>
            <person name="Lanie J.A."/>
            <person name="Ng W.-L."/>
            <person name="Kazmierczak K.M."/>
            <person name="Andrzejewski T.M."/>
            <person name="Davidsen T.M."/>
            <person name="Wayne K.J."/>
            <person name="Tettelin H."/>
            <person name="Glass J.I."/>
            <person name="Rusch D."/>
            <person name="Podicherti R."/>
            <person name="Tsui H.-C.T."/>
            <person name="Winkler M.E."/>
        </authorList>
    </citation>
    <scope>NUCLEOTIDE SEQUENCE</scope>
</reference>
<feature type="domain" description="BRCT" evidence="1">
    <location>
        <begin position="2"/>
        <end position="80"/>
    </location>
</feature>